<keyword evidence="2" id="KW-1185">Reference proteome</keyword>
<dbReference type="InterPro" id="IPR036397">
    <property type="entry name" value="RNaseH_sf"/>
</dbReference>
<evidence type="ECO:0000313" key="1">
    <source>
        <dbReference type="EMBL" id="QQP38880.1"/>
    </source>
</evidence>
<gene>
    <name evidence="1" type="ORF">FKW44_019580</name>
</gene>
<dbReference type="Gene3D" id="3.30.420.10">
    <property type="entry name" value="Ribonuclease H-like superfamily/Ribonuclease H"/>
    <property type="match status" value="1"/>
</dbReference>
<proteinExistence type="predicted"/>
<accession>A0A7T8GWT5</accession>
<dbReference type="OrthoDB" id="2283219at2759"/>
<dbReference type="GO" id="GO:0003676">
    <property type="term" value="F:nucleic acid binding"/>
    <property type="evidence" value="ECO:0007669"/>
    <property type="project" value="InterPro"/>
</dbReference>
<sequence>MPRHFFGPKEKVNTEIYFNVLKTVVVPWMDSQDSAPAHKAKLVQSWLKKNVLNFQHLAPQQPRPELMRLLLVGKLEREVCATHHSNVASLKTSIKSEMDKLDPSEVSMASGRFRRRLEDIIEAEAIE</sequence>
<reference evidence="2" key="1">
    <citation type="submission" date="2021-01" db="EMBL/GenBank/DDBJ databases">
        <title>Caligus Genome Assembly.</title>
        <authorList>
            <person name="Gallardo-Escarate C."/>
        </authorList>
    </citation>
    <scope>NUCLEOTIDE SEQUENCE [LARGE SCALE GENOMIC DNA]</scope>
</reference>
<dbReference type="AlphaFoldDB" id="A0A7T8GWT5"/>
<name>A0A7T8GWT5_CALRO</name>
<protein>
    <submittedName>
        <fullName evidence="1">Transposable element tcb2 transposase</fullName>
    </submittedName>
</protein>
<organism evidence="1 2">
    <name type="scientific">Caligus rogercresseyi</name>
    <name type="common">Sea louse</name>
    <dbReference type="NCBI Taxonomy" id="217165"/>
    <lineage>
        <taxon>Eukaryota</taxon>
        <taxon>Metazoa</taxon>
        <taxon>Ecdysozoa</taxon>
        <taxon>Arthropoda</taxon>
        <taxon>Crustacea</taxon>
        <taxon>Multicrustacea</taxon>
        <taxon>Hexanauplia</taxon>
        <taxon>Copepoda</taxon>
        <taxon>Siphonostomatoida</taxon>
        <taxon>Caligidae</taxon>
        <taxon>Caligus</taxon>
    </lineage>
</organism>
<evidence type="ECO:0000313" key="2">
    <source>
        <dbReference type="Proteomes" id="UP000595437"/>
    </source>
</evidence>
<dbReference type="Proteomes" id="UP000595437">
    <property type="component" value="Chromosome 14"/>
</dbReference>
<dbReference type="EMBL" id="CP045903">
    <property type="protein sequence ID" value="QQP38880.1"/>
    <property type="molecule type" value="Genomic_DNA"/>
</dbReference>